<feature type="compositionally biased region" description="Basic and acidic residues" evidence="1">
    <location>
        <begin position="96"/>
        <end position="119"/>
    </location>
</feature>
<reference evidence="2 3" key="1">
    <citation type="journal article" date="2018" name="Cell">
        <title>The Chara Genome: Secondary Complexity and Implications for Plant Terrestrialization.</title>
        <authorList>
            <person name="Nishiyama T."/>
            <person name="Sakayama H."/>
            <person name="Vries J.D."/>
            <person name="Buschmann H."/>
            <person name="Saint-Marcoux D."/>
            <person name="Ullrich K.K."/>
            <person name="Haas F.B."/>
            <person name="Vanderstraeten L."/>
            <person name="Becker D."/>
            <person name="Lang D."/>
            <person name="Vosolsobe S."/>
            <person name="Rombauts S."/>
            <person name="Wilhelmsson P.K.I."/>
            <person name="Janitza P."/>
            <person name="Kern R."/>
            <person name="Heyl A."/>
            <person name="Rumpler F."/>
            <person name="Villalobos L.I.A.C."/>
            <person name="Clay J.M."/>
            <person name="Skokan R."/>
            <person name="Toyoda A."/>
            <person name="Suzuki Y."/>
            <person name="Kagoshima H."/>
            <person name="Schijlen E."/>
            <person name="Tajeshwar N."/>
            <person name="Catarino B."/>
            <person name="Hetherington A.J."/>
            <person name="Saltykova A."/>
            <person name="Bonnot C."/>
            <person name="Breuninger H."/>
            <person name="Symeonidi A."/>
            <person name="Radhakrishnan G.V."/>
            <person name="Van Nieuwerburgh F."/>
            <person name="Deforce D."/>
            <person name="Chang C."/>
            <person name="Karol K.G."/>
            <person name="Hedrich R."/>
            <person name="Ulvskov P."/>
            <person name="Glockner G."/>
            <person name="Delwiche C.F."/>
            <person name="Petrasek J."/>
            <person name="Van de Peer Y."/>
            <person name="Friml J."/>
            <person name="Beilby M."/>
            <person name="Dolan L."/>
            <person name="Kohara Y."/>
            <person name="Sugano S."/>
            <person name="Fujiyama A."/>
            <person name="Delaux P.-M."/>
            <person name="Quint M."/>
            <person name="TheiBen G."/>
            <person name="Hagemann M."/>
            <person name="Harholt J."/>
            <person name="Dunand C."/>
            <person name="Zachgo S."/>
            <person name="Langdale J."/>
            <person name="Maumus F."/>
            <person name="Straeten D.V.D."/>
            <person name="Gould S.B."/>
            <person name="Rensing S.A."/>
        </authorList>
    </citation>
    <scope>NUCLEOTIDE SEQUENCE [LARGE SCALE GENOMIC DNA]</scope>
    <source>
        <strain evidence="2 3">S276</strain>
    </source>
</reference>
<dbReference type="EMBL" id="BFEA01000029">
    <property type="protein sequence ID" value="GBG62512.1"/>
    <property type="molecule type" value="Genomic_DNA"/>
</dbReference>
<organism evidence="2 3">
    <name type="scientific">Chara braunii</name>
    <name type="common">Braun's stonewort</name>
    <dbReference type="NCBI Taxonomy" id="69332"/>
    <lineage>
        <taxon>Eukaryota</taxon>
        <taxon>Viridiplantae</taxon>
        <taxon>Streptophyta</taxon>
        <taxon>Charophyceae</taxon>
        <taxon>Charales</taxon>
        <taxon>Characeae</taxon>
        <taxon>Chara</taxon>
    </lineage>
</organism>
<dbReference type="AlphaFoldDB" id="A0A388JXP4"/>
<feature type="compositionally biased region" description="Acidic residues" evidence="1">
    <location>
        <begin position="135"/>
        <end position="146"/>
    </location>
</feature>
<evidence type="ECO:0000256" key="1">
    <source>
        <dbReference type="SAM" id="MobiDB-lite"/>
    </source>
</evidence>
<evidence type="ECO:0000313" key="3">
    <source>
        <dbReference type="Proteomes" id="UP000265515"/>
    </source>
</evidence>
<proteinExistence type="predicted"/>
<feature type="compositionally biased region" description="Basic and acidic residues" evidence="1">
    <location>
        <begin position="37"/>
        <end position="48"/>
    </location>
</feature>
<accession>A0A388JXP4</accession>
<feature type="compositionally biased region" description="Acidic residues" evidence="1">
    <location>
        <begin position="49"/>
        <end position="58"/>
    </location>
</feature>
<evidence type="ECO:0000313" key="2">
    <source>
        <dbReference type="EMBL" id="GBG62512.1"/>
    </source>
</evidence>
<protein>
    <submittedName>
        <fullName evidence="2">Uncharacterized protein</fullName>
    </submittedName>
</protein>
<name>A0A388JXP4_CHABU</name>
<keyword evidence="3" id="KW-1185">Reference proteome</keyword>
<feature type="compositionally biased region" description="Basic and acidic residues" evidence="1">
    <location>
        <begin position="63"/>
        <end position="79"/>
    </location>
</feature>
<gene>
    <name evidence="2" type="ORF">CBR_g30830</name>
</gene>
<dbReference type="Gramene" id="GBG62512">
    <property type="protein sequence ID" value="GBG62512"/>
    <property type="gene ID" value="CBR_g30830"/>
</dbReference>
<feature type="compositionally biased region" description="Basic residues" evidence="1">
    <location>
        <begin position="84"/>
        <end position="95"/>
    </location>
</feature>
<feature type="region of interest" description="Disordered" evidence="1">
    <location>
        <begin position="31"/>
        <end position="221"/>
    </location>
</feature>
<dbReference type="Proteomes" id="UP000265515">
    <property type="component" value="Unassembled WGS sequence"/>
</dbReference>
<feature type="compositionally biased region" description="Acidic residues" evidence="1">
    <location>
        <begin position="176"/>
        <end position="186"/>
    </location>
</feature>
<comment type="caution">
    <text evidence="2">The sequence shown here is derived from an EMBL/GenBank/DDBJ whole genome shotgun (WGS) entry which is preliminary data.</text>
</comment>
<sequence length="221" mass="24961">MLRDPWYAELYDIMTEGEAKSPQLIIEESSDIMGKTKVGDMTRTREEQTDINDEDDLFSMEPCQRRREPSTQGVREEVAGKQMSKVHRRTKKRITYKNDKMVETIDLRGSDNMHSAAREEAEEEHDQSISKKFDGEEDEATSEEGGDSNTSDGHLRDTHEADDEDWRSSDGTAQDEGGDGADEDEREPERRGEGGAADAPPIDSQVVRHDNTVQKGKQNVL</sequence>